<dbReference type="Proteomes" id="UP000261520">
    <property type="component" value="Unplaced"/>
</dbReference>
<accession>A0A3B3ZCL2</accession>
<proteinExistence type="predicted"/>
<evidence type="ECO:0000313" key="2">
    <source>
        <dbReference type="Proteomes" id="UP000261520"/>
    </source>
</evidence>
<evidence type="ECO:0000313" key="1">
    <source>
        <dbReference type="Ensembl" id="ENSPMGP00000002313.1"/>
    </source>
</evidence>
<dbReference type="AlphaFoldDB" id="A0A3B3ZCL2"/>
<reference evidence="1" key="1">
    <citation type="submission" date="2025-08" db="UniProtKB">
        <authorList>
            <consortium name="Ensembl"/>
        </authorList>
    </citation>
    <scope>IDENTIFICATION</scope>
</reference>
<sequence>MFLQYYQDENGDRVYTLKVVKDMEMGEKRLEHQFTVTLENDHIRSWQGAVKMK</sequence>
<dbReference type="Ensembl" id="ENSPMGT00000002454.1">
    <property type="protein sequence ID" value="ENSPMGP00000002313.1"/>
    <property type="gene ID" value="ENSPMGG00000002048.1"/>
</dbReference>
<reference evidence="1" key="2">
    <citation type="submission" date="2025-09" db="UniProtKB">
        <authorList>
            <consortium name="Ensembl"/>
        </authorList>
    </citation>
    <scope>IDENTIFICATION</scope>
</reference>
<protein>
    <submittedName>
        <fullName evidence="1">Uncharacterized protein</fullName>
    </submittedName>
</protein>
<name>A0A3B3ZCL2_9GOBI</name>
<organism evidence="1 2">
    <name type="scientific">Periophthalmus magnuspinnatus</name>
    <dbReference type="NCBI Taxonomy" id="409849"/>
    <lineage>
        <taxon>Eukaryota</taxon>
        <taxon>Metazoa</taxon>
        <taxon>Chordata</taxon>
        <taxon>Craniata</taxon>
        <taxon>Vertebrata</taxon>
        <taxon>Euteleostomi</taxon>
        <taxon>Actinopterygii</taxon>
        <taxon>Neopterygii</taxon>
        <taxon>Teleostei</taxon>
        <taxon>Neoteleostei</taxon>
        <taxon>Acanthomorphata</taxon>
        <taxon>Gobiaria</taxon>
        <taxon>Gobiiformes</taxon>
        <taxon>Gobioidei</taxon>
        <taxon>Gobiidae</taxon>
        <taxon>Oxudercinae</taxon>
        <taxon>Periophthalmus</taxon>
    </lineage>
</organism>
<dbReference type="Gene3D" id="4.10.80.300">
    <property type="match status" value="1"/>
</dbReference>
<keyword evidence="2" id="KW-1185">Reference proteome</keyword>